<dbReference type="STRING" id="54915.ADS79_12220"/>
<evidence type="ECO:0000313" key="1">
    <source>
        <dbReference type="EMBL" id="KNB72616.1"/>
    </source>
</evidence>
<evidence type="ECO:0000313" key="2">
    <source>
        <dbReference type="Proteomes" id="UP000036834"/>
    </source>
</evidence>
<organism evidence="1 2">
    <name type="scientific">Brevibacillus reuszeri</name>
    <dbReference type="NCBI Taxonomy" id="54915"/>
    <lineage>
        <taxon>Bacteria</taxon>
        <taxon>Bacillati</taxon>
        <taxon>Bacillota</taxon>
        <taxon>Bacilli</taxon>
        <taxon>Bacillales</taxon>
        <taxon>Paenibacillaceae</taxon>
        <taxon>Brevibacillus</taxon>
    </lineage>
</organism>
<proteinExistence type="predicted"/>
<accession>A0A0K9YVB0</accession>
<sequence length="61" mass="6844">MMITTLIVDKKVEKRTNNLIISFAVPRLFKKGFQSVEHGWVIFGQSGWVAPEKHCQEGVGG</sequence>
<protein>
    <submittedName>
        <fullName evidence="1">Uncharacterized protein</fullName>
    </submittedName>
</protein>
<dbReference type="EMBL" id="LGIQ01000007">
    <property type="protein sequence ID" value="KNB72616.1"/>
    <property type="molecule type" value="Genomic_DNA"/>
</dbReference>
<dbReference type="AlphaFoldDB" id="A0A0K9YVB0"/>
<dbReference type="Proteomes" id="UP000036834">
    <property type="component" value="Unassembled WGS sequence"/>
</dbReference>
<reference evidence="2" key="1">
    <citation type="submission" date="2015-07" db="EMBL/GenBank/DDBJ databases">
        <title>Genome sequencing project for genomic taxonomy and phylogenomics of Bacillus-like bacteria.</title>
        <authorList>
            <person name="Liu B."/>
            <person name="Wang J."/>
            <person name="Zhu Y."/>
            <person name="Liu G."/>
            <person name="Chen Q."/>
            <person name="Chen Z."/>
            <person name="Lan J."/>
            <person name="Che J."/>
            <person name="Ge C."/>
            <person name="Shi H."/>
            <person name="Pan Z."/>
            <person name="Liu X."/>
        </authorList>
    </citation>
    <scope>NUCLEOTIDE SEQUENCE [LARGE SCALE GENOMIC DNA]</scope>
    <source>
        <strain evidence="2">DSM 9887</strain>
    </source>
</reference>
<gene>
    <name evidence="1" type="ORF">ADS79_12220</name>
</gene>
<comment type="caution">
    <text evidence="1">The sequence shown here is derived from an EMBL/GenBank/DDBJ whole genome shotgun (WGS) entry which is preliminary data.</text>
</comment>
<name>A0A0K9YVB0_9BACL</name>